<organism evidence="3 4">
    <name type="scientific">Enterovirga aerilata</name>
    <dbReference type="NCBI Taxonomy" id="2730920"/>
    <lineage>
        <taxon>Bacteria</taxon>
        <taxon>Pseudomonadati</taxon>
        <taxon>Pseudomonadota</taxon>
        <taxon>Alphaproteobacteria</taxon>
        <taxon>Hyphomicrobiales</taxon>
        <taxon>Methylobacteriaceae</taxon>
        <taxon>Enterovirga</taxon>
    </lineage>
</organism>
<dbReference type="InterPro" id="IPR029045">
    <property type="entry name" value="ClpP/crotonase-like_dom_sf"/>
</dbReference>
<accession>A0A849ICE7</accession>
<proteinExistence type="inferred from homology"/>
<dbReference type="Gene3D" id="3.90.226.10">
    <property type="entry name" value="2-enoyl-CoA Hydratase, Chain A, domain 1"/>
    <property type="match status" value="1"/>
</dbReference>
<dbReference type="InterPro" id="IPR001753">
    <property type="entry name" value="Enoyl-CoA_hydra/iso"/>
</dbReference>
<gene>
    <name evidence="3" type="ORF">HJG44_04210</name>
</gene>
<dbReference type="InterPro" id="IPR018376">
    <property type="entry name" value="Enoyl-CoA_hyd/isom_CS"/>
</dbReference>
<evidence type="ECO:0000256" key="2">
    <source>
        <dbReference type="RuleBase" id="RU003707"/>
    </source>
</evidence>
<dbReference type="EMBL" id="JABEPP010000001">
    <property type="protein sequence ID" value="NNM71603.1"/>
    <property type="molecule type" value="Genomic_DNA"/>
</dbReference>
<dbReference type="SUPFAM" id="SSF52096">
    <property type="entry name" value="ClpP/crotonase"/>
    <property type="match status" value="1"/>
</dbReference>
<name>A0A849ICE7_9HYPH</name>
<dbReference type="CDD" id="cd06558">
    <property type="entry name" value="crotonase-like"/>
    <property type="match status" value="1"/>
</dbReference>
<keyword evidence="3" id="KW-0413">Isomerase</keyword>
<comment type="similarity">
    <text evidence="1 2">Belongs to the enoyl-CoA hydratase/isomerase family.</text>
</comment>
<evidence type="ECO:0000256" key="1">
    <source>
        <dbReference type="ARBA" id="ARBA00005254"/>
    </source>
</evidence>
<dbReference type="Proteomes" id="UP000564885">
    <property type="component" value="Unassembled WGS sequence"/>
</dbReference>
<comment type="caution">
    <text evidence="3">The sequence shown here is derived from an EMBL/GenBank/DDBJ whole genome shotgun (WGS) entry which is preliminary data.</text>
</comment>
<dbReference type="AlphaFoldDB" id="A0A849ICE7"/>
<dbReference type="Pfam" id="PF00378">
    <property type="entry name" value="ECH_1"/>
    <property type="match status" value="1"/>
</dbReference>
<keyword evidence="4" id="KW-1185">Reference proteome</keyword>
<dbReference type="Gene3D" id="1.10.12.10">
    <property type="entry name" value="Lyase 2-enoyl-coa Hydratase, Chain A, domain 2"/>
    <property type="match status" value="1"/>
</dbReference>
<dbReference type="InterPro" id="IPR014748">
    <property type="entry name" value="Enoyl-CoA_hydra_C"/>
</dbReference>
<evidence type="ECO:0000313" key="4">
    <source>
        <dbReference type="Proteomes" id="UP000564885"/>
    </source>
</evidence>
<dbReference type="RefSeq" id="WP_171217046.1">
    <property type="nucleotide sequence ID" value="NZ_JABEPP010000001.1"/>
</dbReference>
<dbReference type="PROSITE" id="PS00166">
    <property type="entry name" value="ENOYL_COA_HYDRATASE"/>
    <property type="match status" value="1"/>
</dbReference>
<dbReference type="PANTHER" id="PTHR43459:SF1">
    <property type="entry name" value="EG:BACN32G11.4 PROTEIN"/>
    <property type="match status" value="1"/>
</dbReference>
<reference evidence="3 4" key="1">
    <citation type="submission" date="2020-04" db="EMBL/GenBank/DDBJ databases">
        <title>Enterovirga sp. isolate from soil.</title>
        <authorList>
            <person name="Chea S."/>
            <person name="Kim D.-U."/>
        </authorList>
    </citation>
    <scope>NUCLEOTIDE SEQUENCE [LARGE SCALE GENOMIC DNA]</scope>
    <source>
        <strain evidence="3 4">DB1703</strain>
    </source>
</reference>
<dbReference type="GO" id="GO:0016853">
    <property type="term" value="F:isomerase activity"/>
    <property type="evidence" value="ECO:0007669"/>
    <property type="project" value="UniProtKB-KW"/>
</dbReference>
<evidence type="ECO:0000313" key="3">
    <source>
        <dbReference type="EMBL" id="NNM71603.1"/>
    </source>
</evidence>
<protein>
    <submittedName>
        <fullName evidence="3">Enoyl-CoA hydratase/isomerase family protein</fullName>
    </submittedName>
</protein>
<sequence>MNAPVLTERRGAVAIVTMNMPERRNALSPELRGGLVHAFDDLTADGECRAIVLTGTASSFCAGGDLSSLPSRDPAASRARMAHSHGLLRTIVCGPKPVVAAVNGNAFGAGMSLALACDYVVGSPGTRFCSAFAKVGLMADLALGWSLARRVTPGEAKRILFAAPVTGGEEALASRLLDRLVPDERLLDEAIAVAVGFAAAPPLAVGLTKAHMTHAASLDEALSAELDGQALLFSSEDFEEGRAAFLEKRRPVFKGR</sequence>
<dbReference type="PANTHER" id="PTHR43459">
    <property type="entry name" value="ENOYL-COA HYDRATASE"/>
    <property type="match status" value="1"/>
</dbReference>